<keyword evidence="10 16" id="KW-0408">Iron</keyword>
<keyword evidence="9 16" id="KW-0663">Pyridoxal phosphate</keyword>
<evidence type="ECO:0000256" key="1">
    <source>
        <dbReference type="ARBA" id="ARBA00001933"/>
    </source>
</evidence>
<evidence type="ECO:0000313" key="20">
    <source>
        <dbReference type="Proteomes" id="UP000565576"/>
    </source>
</evidence>
<dbReference type="InterPro" id="IPR016454">
    <property type="entry name" value="Cysteine_dSase"/>
</dbReference>
<dbReference type="EMBL" id="JACHBG010000031">
    <property type="protein sequence ID" value="MBB6489089.1"/>
    <property type="molecule type" value="Genomic_DNA"/>
</dbReference>
<keyword evidence="8 16" id="KW-0479">Metal-binding</keyword>
<name>A0A7X0IYF2_9HYPH</name>
<protein>
    <recommendedName>
        <fullName evidence="6 16">Cysteine desulfurase</fullName>
        <ecNumber evidence="5 16">2.8.1.7</ecNumber>
    </recommendedName>
    <alternativeName>
        <fullName evidence="13 16">Nitrogenase metalloclusters biosynthesis protein NifS</fullName>
    </alternativeName>
</protein>
<evidence type="ECO:0000256" key="17">
    <source>
        <dbReference type="SAM" id="MobiDB-lite"/>
    </source>
</evidence>
<evidence type="ECO:0000256" key="14">
    <source>
        <dbReference type="ARBA" id="ARBA00050776"/>
    </source>
</evidence>
<proteinExistence type="inferred from homology"/>
<comment type="function">
    <text evidence="2">Catalyzes the removal of elemental sulfur atoms from cysteine to produce alanine. Seems to participate in the biosynthesis of the nitrogenase metalloclusters by providing the inorganic sulfur required for the Fe-S core formation.</text>
</comment>
<dbReference type="GO" id="GO:0006520">
    <property type="term" value="P:amino acid metabolic process"/>
    <property type="evidence" value="ECO:0007669"/>
    <property type="project" value="InterPro"/>
</dbReference>
<dbReference type="InterPro" id="IPR017772">
    <property type="entry name" value="Cys_deSase_NifS_bac/arc"/>
</dbReference>
<dbReference type="InterPro" id="IPR000192">
    <property type="entry name" value="Aminotrans_V_dom"/>
</dbReference>
<dbReference type="Proteomes" id="UP000565576">
    <property type="component" value="Unassembled WGS sequence"/>
</dbReference>
<comment type="cofactor">
    <cofactor evidence="1 15">
        <name>pyridoxal 5'-phosphate</name>
        <dbReference type="ChEBI" id="CHEBI:597326"/>
    </cofactor>
</comment>
<evidence type="ECO:0000256" key="11">
    <source>
        <dbReference type="ARBA" id="ARBA00023014"/>
    </source>
</evidence>
<dbReference type="GO" id="GO:0030170">
    <property type="term" value="F:pyridoxal phosphate binding"/>
    <property type="evidence" value="ECO:0007669"/>
    <property type="project" value="InterPro"/>
</dbReference>
<evidence type="ECO:0000256" key="4">
    <source>
        <dbReference type="ARBA" id="ARBA00011738"/>
    </source>
</evidence>
<dbReference type="InterPro" id="IPR015422">
    <property type="entry name" value="PyrdxlP-dep_Trfase_small"/>
</dbReference>
<comment type="caution">
    <text evidence="19">The sequence shown here is derived from an EMBL/GenBank/DDBJ whole genome shotgun (WGS) entry which is preliminary data.</text>
</comment>
<dbReference type="PANTHER" id="PTHR11601">
    <property type="entry name" value="CYSTEINE DESULFURYLASE FAMILY MEMBER"/>
    <property type="match status" value="1"/>
</dbReference>
<comment type="subunit">
    <text evidence="4">Homodimer.</text>
</comment>
<evidence type="ECO:0000256" key="5">
    <source>
        <dbReference type="ARBA" id="ARBA00012239"/>
    </source>
</evidence>
<dbReference type="Gene3D" id="3.40.640.10">
    <property type="entry name" value="Type I PLP-dependent aspartate aminotransferase-like (Major domain)"/>
    <property type="match status" value="1"/>
</dbReference>
<dbReference type="EC" id="2.8.1.7" evidence="5 16"/>
<dbReference type="InterPro" id="IPR020578">
    <property type="entry name" value="Aminotrans_V_PyrdxlP_BS"/>
</dbReference>
<dbReference type="Gene3D" id="1.10.260.50">
    <property type="match status" value="1"/>
</dbReference>
<accession>A0A7X0IYF2</accession>
<gene>
    <name evidence="19" type="ORF">GGD46_006415</name>
</gene>
<evidence type="ECO:0000256" key="10">
    <source>
        <dbReference type="ARBA" id="ARBA00023004"/>
    </source>
</evidence>
<evidence type="ECO:0000256" key="6">
    <source>
        <dbReference type="ARBA" id="ARBA00013558"/>
    </source>
</evidence>
<sequence>MNDGAYPRSLRQLRIASMRSVYLDNNATTRVDPEVVQAMLPFFTDQFANPSSSHSFGASASAAIMTARKRLQALIGAEFEHEIVFTSGGTESDNAAILSALEIMPDRTQIVTSAVEHPAVLTLCAHLERTRGIKVHRIPVDRHGRLDLRTYRAALTPHVALVSIMWANNETGAIFPVADLAKLAKEVGAFFHTDAVQAVGKLPMDLKSSAIDMLSLSGHKLHGPKGIGALWVKRGVRFDPMIKGGHQERDRRAGTENTAGIVGLGKAAELASSFMKEENGRVRSLRDRLERGLLQRIPDAFVTGDKQKRLPNTSNIAFDQVDGDGLLLLLDRYGIACSSGSACTSQSPQPSHVLTAMNIPDISSHGVIRFSLSRDNCEEDIDRVLDVLPGIVGSLRDGSSFKPTPAKRRRPLAFMKPTETDGNTS</sequence>
<dbReference type="PANTHER" id="PTHR11601:SF34">
    <property type="entry name" value="CYSTEINE DESULFURASE"/>
    <property type="match status" value="1"/>
</dbReference>
<keyword evidence="7 16" id="KW-0808">Transferase</keyword>
<evidence type="ECO:0000256" key="9">
    <source>
        <dbReference type="ARBA" id="ARBA00022898"/>
    </source>
</evidence>
<evidence type="ECO:0000256" key="3">
    <source>
        <dbReference type="ARBA" id="ARBA00006490"/>
    </source>
</evidence>
<evidence type="ECO:0000256" key="13">
    <source>
        <dbReference type="ARBA" id="ARBA00031911"/>
    </source>
</evidence>
<dbReference type="InterPro" id="IPR015421">
    <property type="entry name" value="PyrdxlP-dep_Trfase_major"/>
</dbReference>
<evidence type="ECO:0000313" key="19">
    <source>
        <dbReference type="EMBL" id="MBB6489089.1"/>
    </source>
</evidence>
<dbReference type="NCBIfam" id="TIGR03402">
    <property type="entry name" value="FeS_nifS"/>
    <property type="match status" value="1"/>
</dbReference>
<evidence type="ECO:0000256" key="2">
    <source>
        <dbReference type="ARBA" id="ARBA00003120"/>
    </source>
</evidence>
<evidence type="ECO:0000259" key="18">
    <source>
        <dbReference type="Pfam" id="PF00266"/>
    </source>
</evidence>
<organism evidence="19 20">
    <name type="scientific">Rhizobium lusitanum</name>
    <dbReference type="NCBI Taxonomy" id="293958"/>
    <lineage>
        <taxon>Bacteria</taxon>
        <taxon>Pseudomonadati</taxon>
        <taxon>Pseudomonadota</taxon>
        <taxon>Alphaproteobacteria</taxon>
        <taxon>Hyphomicrobiales</taxon>
        <taxon>Rhizobiaceae</taxon>
        <taxon>Rhizobium/Agrobacterium group</taxon>
        <taxon>Rhizobium</taxon>
    </lineage>
</organism>
<dbReference type="FunFam" id="3.40.640.10:FF:000084">
    <property type="entry name" value="IscS-like cysteine desulfurase"/>
    <property type="match status" value="1"/>
</dbReference>
<comment type="catalytic activity">
    <reaction evidence="14 16">
        <text>(sulfur carrier)-H + L-cysteine = (sulfur carrier)-SH + L-alanine</text>
        <dbReference type="Rhea" id="RHEA:43892"/>
        <dbReference type="Rhea" id="RHEA-COMP:14737"/>
        <dbReference type="Rhea" id="RHEA-COMP:14739"/>
        <dbReference type="ChEBI" id="CHEBI:29917"/>
        <dbReference type="ChEBI" id="CHEBI:35235"/>
        <dbReference type="ChEBI" id="CHEBI:57972"/>
        <dbReference type="ChEBI" id="CHEBI:64428"/>
        <dbReference type="EC" id="2.8.1.7"/>
    </reaction>
</comment>
<dbReference type="GO" id="GO:0046872">
    <property type="term" value="F:metal ion binding"/>
    <property type="evidence" value="ECO:0007669"/>
    <property type="project" value="UniProtKB-KW"/>
</dbReference>
<comment type="similarity">
    <text evidence="3 16">Belongs to the class-V pyridoxal-phosphate-dependent aminotransferase family. NifS/IscS subfamily.</text>
</comment>
<evidence type="ECO:0000256" key="7">
    <source>
        <dbReference type="ARBA" id="ARBA00022679"/>
    </source>
</evidence>
<dbReference type="PIRSF" id="PIRSF005572">
    <property type="entry name" value="NifS"/>
    <property type="match status" value="1"/>
</dbReference>
<dbReference type="Gene3D" id="3.90.1150.10">
    <property type="entry name" value="Aspartate Aminotransferase, domain 1"/>
    <property type="match status" value="1"/>
</dbReference>
<evidence type="ECO:0000256" key="15">
    <source>
        <dbReference type="RuleBase" id="RU004504"/>
    </source>
</evidence>
<dbReference type="AlphaFoldDB" id="A0A7X0IYF2"/>
<dbReference type="GO" id="GO:0031071">
    <property type="term" value="F:cysteine desulfurase activity"/>
    <property type="evidence" value="ECO:0007669"/>
    <property type="project" value="UniProtKB-EC"/>
</dbReference>
<keyword evidence="11 16" id="KW-0411">Iron-sulfur</keyword>
<feature type="domain" description="Aminotransferase class V" evidence="18">
    <location>
        <begin position="21"/>
        <end position="384"/>
    </location>
</feature>
<evidence type="ECO:0000256" key="16">
    <source>
        <dbReference type="RuleBase" id="RU364075"/>
    </source>
</evidence>
<reference evidence="19 20" key="1">
    <citation type="submission" date="2020-08" db="EMBL/GenBank/DDBJ databases">
        <title>Genomic Encyclopedia of Type Strains, Phase IV (KMG-V): Genome sequencing to study the core and pangenomes of soil and plant-associated prokaryotes.</title>
        <authorList>
            <person name="Whitman W."/>
        </authorList>
    </citation>
    <scope>NUCLEOTIDE SEQUENCE [LARGE SCALE GENOMIC DNA]</scope>
    <source>
        <strain evidence="19 20">SEMIA 4060</strain>
    </source>
</reference>
<dbReference type="Pfam" id="PF00266">
    <property type="entry name" value="Aminotran_5"/>
    <property type="match status" value="1"/>
</dbReference>
<dbReference type="PROSITE" id="PS00595">
    <property type="entry name" value="AA_TRANSFER_CLASS_5"/>
    <property type="match status" value="1"/>
</dbReference>
<dbReference type="SUPFAM" id="SSF53383">
    <property type="entry name" value="PLP-dependent transferases"/>
    <property type="match status" value="1"/>
</dbReference>
<dbReference type="InterPro" id="IPR015424">
    <property type="entry name" value="PyrdxlP-dep_Trfase"/>
</dbReference>
<evidence type="ECO:0000256" key="12">
    <source>
        <dbReference type="ARBA" id="ARBA00023231"/>
    </source>
</evidence>
<evidence type="ECO:0000256" key="8">
    <source>
        <dbReference type="ARBA" id="ARBA00022723"/>
    </source>
</evidence>
<dbReference type="GO" id="GO:0051536">
    <property type="term" value="F:iron-sulfur cluster binding"/>
    <property type="evidence" value="ECO:0007669"/>
    <property type="project" value="UniProtKB-KW"/>
</dbReference>
<keyword evidence="12" id="KW-0535">Nitrogen fixation</keyword>
<feature type="region of interest" description="Disordered" evidence="17">
    <location>
        <begin position="398"/>
        <end position="425"/>
    </location>
</feature>